<name>A0ABS4WE03_9MICC</name>
<protein>
    <submittedName>
        <fullName evidence="1">Uncharacterized protein</fullName>
    </submittedName>
</protein>
<evidence type="ECO:0000313" key="2">
    <source>
        <dbReference type="Proteomes" id="UP000766570"/>
    </source>
</evidence>
<reference evidence="1 2" key="1">
    <citation type="submission" date="2021-03" db="EMBL/GenBank/DDBJ databases">
        <title>Sequencing the genomes of 1000 actinobacteria strains.</title>
        <authorList>
            <person name="Klenk H.-P."/>
        </authorList>
    </citation>
    <scope>NUCLEOTIDE SEQUENCE [LARGE SCALE GENOMIC DNA]</scope>
    <source>
        <strain evidence="1 2">DSM 15454</strain>
    </source>
</reference>
<gene>
    <name evidence="1" type="ORF">JOF46_002333</name>
</gene>
<dbReference type="Proteomes" id="UP000766570">
    <property type="component" value="Unassembled WGS sequence"/>
</dbReference>
<proteinExistence type="predicted"/>
<comment type="caution">
    <text evidence="1">The sequence shown here is derived from an EMBL/GenBank/DDBJ whole genome shotgun (WGS) entry which is preliminary data.</text>
</comment>
<organism evidence="1 2">
    <name type="scientific">Paeniglutamicibacter psychrophenolicus</name>
    <dbReference type="NCBI Taxonomy" id="257454"/>
    <lineage>
        <taxon>Bacteria</taxon>
        <taxon>Bacillati</taxon>
        <taxon>Actinomycetota</taxon>
        <taxon>Actinomycetes</taxon>
        <taxon>Micrococcales</taxon>
        <taxon>Micrococcaceae</taxon>
        <taxon>Paeniglutamicibacter</taxon>
    </lineage>
</organism>
<sequence>MAWVNEDDAVANPGHKWGPAFFHYTQETYHAQLQAISDLF</sequence>
<dbReference type="RefSeq" id="WP_344033668.1">
    <property type="nucleotide sequence ID" value="NZ_BAAAMI010000042.1"/>
</dbReference>
<accession>A0ABS4WE03</accession>
<keyword evidence="2" id="KW-1185">Reference proteome</keyword>
<evidence type="ECO:0000313" key="1">
    <source>
        <dbReference type="EMBL" id="MBP2374421.1"/>
    </source>
</evidence>
<dbReference type="EMBL" id="JAGIOE010000001">
    <property type="protein sequence ID" value="MBP2374421.1"/>
    <property type="molecule type" value="Genomic_DNA"/>
</dbReference>